<organism evidence="5 6">
    <name type="scientific">Shewanella electrica</name>
    <dbReference type="NCBI Taxonomy" id="515560"/>
    <lineage>
        <taxon>Bacteria</taxon>
        <taxon>Pseudomonadati</taxon>
        <taxon>Pseudomonadota</taxon>
        <taxon>Gammaproteobacteria</taxon>
        <taxon>Alteromonadales</taxon>
        <taxon>Shewanellaceae</taxon>
        <taxon>Shewanella</taxon>
    </lineage>
</organism>
<keyword evidence="6" id="KW-1185">Reference proteome</keyword>
<feature type="domain" description="Periplasmic binding protein" evidence="4">
    <location>
        <begin position="32"/>
        <end position="289"/>
    </location>
</feature>
<dbReference type="InterPro" id="IPR028082">
    <property type="entry name" value="Peripla_BP_I"/>
</dbReference>
<comment type="subcellular location">
    <subcellularLocation>
        <location evidence="1">Cell envelope</location>
    </subcellularLocation>
</comment>
<evidence type="ECO:0000256" key="2">
    <source>
        <dbReference type="ARBA" id="ARBA00007639"/>
    </source>
</evidence>
<proteinExistence type="inferred from homology"/>
<dbReference type="InterPro" id="IPR025997">
    <property type="entry name" value="SBP_2_dom"/>
</dbReference>
<evidence type="ECO:0000256" key="1">
    <source>
        <dbReference type="ARBA" id="ARBA00004196"/>
    </source>
</evidence>
<dbReference type="RefSeq" id="WP_238896800.1">
    <property type="nucleotide sequence ID" value="NZ_JAKOGG010000008.1"/>
</dbReference>
<evidence type="ECO:0000313" key="5">
    <source>
        <dbReference type="EMBL" id="MCS4557322.1"/>
    </source>
</evidence>
<protein>
    <submittedName>
        <fullName evidence="5">Substrate-binding domain-containing protein</fullName>
    </submittedName>
</protein>
<comment type="similarity">
    <text evidence="2">Belongs to the bacterial solute-binding protein 2 family.</text>
</comment>
<dbReference type="SUPFAM" id="SSF53822">
    <property type="entry name" value="Periplasmic binding protein-like I"/>
    <property type="match status" value="1"/>
</dbReference>
<comment type="caution">
    <text evidence="5">The sequence shown here is derived from an EMBL/GenBank/DDBJ whole genome shotgun (WGS) entry which is preliminary data.</text>
</comment>
<dbReference type="Proteomes" id="UP001201549">
    <property type="component" value="Unassembled WGS sequence"/>
</dbReference>
<evidence type="ECO:0000313" key="6">
    <source>
        <dbReference type="Proteomes" id="UP001201549"/>
    </source>
</evidence>
<name>A0ABT2FLW0_9GAMM</name>
<keyword evidence="3" id="KW-0732">Signal</keyword>
<evidence type="ECO:0000256" key="3">
    <source>
        <dbReference type="ARBA" id="ARBA00022729"/>
    </source>
</evidence>
<dbReference type="Pfam" id="PF13407">
    <property type="entry name" value="Peripla_BP_4"/>
    <property type="match status" value="1"/>
</dbReference>
<dbReference type="Gene3D" id="3.40.50.2300">
    <property type="match status" value="2"/>
</dbReference>
<sequence>MRKGLAASVFYRSGVFTLLAICFSFPCFAKFIAVTMSQEDNFRNQISKDIERQIDARGDVSYIDSADGDFNTQLQQVRQFVQAGADAIVIFAVGTPEQNRQLFAFAKDVPLIFINTEPVDDLATMPANTVYVGSDEQQSGTLQMEELARQANYQGKVALLIGAESHPAARARTADVKRVLAKYPNMSLVVSGVAQWQRNQAYNLVADWLKQPVPFDILVANNDEMILGGLMALKEAGKRPQDVLTGGIDATAEALQALQAGELTVTILQDAAGQASAVVDATYKLLQHQPVVSPSWVPFRLVTADNYRTYQSTH</sequence>
<dbReference type="PANTHER" id="PTHR46847">
    <property type="entry name" value="D-ALLOSE-BINDING PERIPLASMIC PROTEIN-RELATED"/>
    <property type="match status" value="1"/>
</dbReference>
<dbReference type="EMBL" id="JAKOGG010000008">
    <property type="protein sequence ID" value="MCS4557322.1"/>
    <property type="molecule type" value="Genomic_DNA"/>
</dbReference>
<accession>A0ABT2FLW0</accession>
<reference evidence="6" key="1">
    <citation type="submission" date="2023-07" db="EMBL/GenBank/DDBJ databases">
        <title>Shewanella mangrovi sp. nov., an acetaldehyde- degrading bacterium isolated from mangrove sediment.</title>
        <authorList>
            <person name="Liu Y."/>
        </authorList>
    </citation>
    <scope>NUCLEOTIDE SEQUENCE [LARGE SCALE GENOMIC DNA]</scope>
    <source>
        <strain evidence="6">C32</strain>
    </source>
</reference>
<dbReference type="PANTHER" id="PTHR46847:SF1">
    <property type="entry name" value="D-ALLOSE-BINDING PERIPLASMIC PROTEIN-RELATED"/>
    <property type="match status" value="1"/>
</dbReference>
<evidence type="ECO:0000259" key="4">
    <source>
        <dbReference type="Pfam" id="PF13407"/>
    </source>
</evidence>
<gene>
    <name evidence="5" type="ORF">L9G74_12790</name>
</gene>